<organism evidence="2 3">
    <name type="scientific">Roseovarius phycicola</name>
    <dbReference type="NCBI Taxonomy" id="3080976"/>
    <lineage>
        <taxon>Bacteria</taxon>
        <taxon>Pseudomonadati</taxon>
        <taxon>Pseudomonadota</taxon>
        <taxon>Alphaproteobacteria</taxon>
        <taxon>Rhodobacterales</taxon>
        <taxon>Roseobacteraceae</taxon>
        <taxon>Roseovarius</taxon>
    </lineage>
</organism>
<dbReference type="PANTHER" id="PTHR34512">
    <property type="entry name" value="CELL SURFACE PROTEIN"/>
    <property type="match status" value="1"/>
</dbReference>
<dbReference type="RefSeq" id="WP_338551110.1">
    <property type="nucleotide sequence ID" value="NZ_CP146069.1"/>
</dbReference>
<dbReference type="InterPro" id="IPR011047">
    <property type="entry name" value="Quinoprotein_ADH-like_sf"/>
</dbReference>
<gene>
    <name evidence="2" type="ORF">RZ517_04570</name>
</gene>
<feature type="domain" description="Pyrrolo-quinoline quinone repeat" evidence="1">
    <location>
        <begin position="11"/>
        <end position="220"/>
    </location>
</feature>
<dbReference type="InterPro" id="IPR018391">
    <property type="entry name" value="PQQ_b-propeller_rpt"/>
</dbReference>
<evidence type="ECO:0000259" key="1">
    <source>
        <dbReference type="Pfam" id="PF13360"/>
    </source>
</evidence>
<dbReference type="PANTHER" id="PTHR34512:SF30">
    <property type="entry name" value="OUTER MEMBRANE PROTEIN ASSEMBLY FACTOR BAMB"/>
    <property type="match status" value="1"/>
</dbReference>
<proteinExistence type="predicted"/>
<dbReference type="InterPro" id="IPR015943">
    <property type="entry name" value="WD40/YVTN_repeat-like_dom_sf"/>
</dbReference>
<dbReference type="SUPFAM" id="SSF50998">
    <property type="entry name" value="Quinoprotein alcohol dehydrogenase-like"/>
    <property type="match status" value="1"/>
</dbReference>
<dbReference type="Proteomes" id="UP001364156">
    <property type="component" value="Chromosome"/>
</dbReference>
<name>A0ABZ2HPM4_9RHOB</name>
<evidence type="ECO:0000313" key="3">
    <source>
        <dbReference type="Proteomes" id="UP001364156"/>
    </source>
</evidence>
<dbReference type="SMART" id="SM00564">
    <property type="entry name" value="PQQ"/>
    <property type="match status" value="5"/>
</dbReference>
<dbReference type="EMBL" id="CP146069">
    <property type="protein sequence ID" value="WWR48302.1"/>
    <property type="molecule type" value="Genomic_DNA"/>
</dbReference>
<dbReference type="Pfam" id="PF13360">
    <property type="entry name" value="PQQ_2"/>
    <property type="match status" value="2"/>
</dbReference>
<reference evidence="2 3" key="1">
    <citation type="submission" date="2023-10" db="EMBL/GenBank/DDBJ databases">
        <title>Roseovarius strain S88 nov., isolated from a marine algae.</title>
        <authorList>
            <person name="Lee M.W."/>
            <person name="Lee J.K."/>
            <person name="Kim J.M."/>
            <person name="Choi D.G."/>
            <person name="Baek J.H."/>
            <person name="Bayburt H."/>
            <person name="Jung J.J."/>
            <person name="Han D.M."/>
            <person name="Jeon C.O."/>
        </authorList>
    </citation>
    <scope>NUCLEOTIDE SEQUENCE [LARGE SCALE GENOMIC DNA]</scope>
    <source>
        <strain evidence="2 3">S88</strain>
    </source>
</reference>
<feature type="domain" description="Pyrrolo-quinoline quinone repeat" evidence="1">
    <location>
        <begin position="241"/>
        <end position="301"/>
    </location>
</feature>
<sequence length="302" mass="32056">MTPANDKPTDASGGGLAYADGRLYVSSGFGTLTVLDAQTGAQVWQQRLRATGSGSPSVAGDLVYVVAGDELAWALERDTGRIRWQLSASPDIRNVIGAPTPAISEKYVVFAFGSGEVQGAFRKGGLRRWDSQIAGQRQGFSSGLVGDITGDPVIDGDRIYVGNHSGRTVALGLGNGERLWTAPDGPLSPIWPAGDSIFMVSDRNELLRLSADTGQRIWSQTLPFFTKNKPKRQNEIFAHHGPIIASGRLIVASNDGLLRFFDPTNGAPLGEVKMPGGATTNPVVAGNTLYVVSSKGQLMAFR</sequence>
<evidence type="ECO:0000313" key="2">
    <source>
        <dbReference type="EMBL" id="WWR48302.1"/>
    </source>
</evidence>
<dbReference type="Gene3D" id="2.130.10.10">
    <property type="entry name" value="YVTN repeat-like/Quinoprotein amine dehydrogenase"/>
    <property type="match status" value="1"/>
</dbReference>
<protein>
    <submittedName>
        <fullName evidence="2">PQQ-binding-like beta-propeller repeat protein</fullName>
    </submittedName>
</protein>
<dbReference type="InterPro" id="IPR002372">
    <property type="entry name" value="PQQ_rpt_dom"/>
</dbReference>
<accession>A0ABZ2HPM4</accession>
<keyword evidence="3" id="KW-1185">Reference proteome</keyword>